<protein>
    <submittedName>
        <fullName evidence="6">Strictosidine synthase subfamily protein</fullName>
    </submittedName>
</protein>
<evidence type="ECO:0000256" key="1">
    <source>
        <dbReference type="ARBA" id="ARBA00009191"/>
    </source>
</evidence>
<feature type="domain" description="Strictosidine synthase conserved region" evidence="5">
    <location>
        <begin position="178"/>
        <end position="264"/>
    </location>
</feature>
<accession>A0A084IL97</accession>
<dbReference type="Pfam" id="PF03088">
    <property type="entry name" value="Str_synth"/>
    <property type="match status" value="1"/>
</dbReference>
<evidence type="ECO:0000256" key="4">
    <source>
        <dbReference type="SAM" id="MobiDB-lite"/>
    </source>
</evidence>
<dbReference type="GO" id="GO:0016787">
    <property type="term" value="F:hydrolase activity"/>
    <property type="evidence" value="ECO:0007669"/>
    <property type="project" value="TreeGrafter"/>
</dbReference>
<keyword evidence="2" id="KW-0597">Phosphoprotein</keyword>
<gene>
    <name evidence="6" type="ORF">C41B8_09781</name>
</gene>
<dbReference type="InterPro" id="IPR018119">
    <property type="entry name" value="Strictosidine_synth_cons-reg"/>
</dbReference>
<evidence type="ECO:0000313" key="6">
    <source>
        <dbReference type="EMBL" id="KEZ77481.1"/>
    </source>
</evidence>
<organism evidence="6 7">
    <name type="scientific">Salinisphaera hydrothermalis (strain C41B8)</name>
    <dbReference type="NCBI Taxonomy" id="1304275"/>
    <lineage>
        <taxon>Bacteria</taxon>
        <taxon>Pseudomonadati</taxon>
        <taxon>Pseudomonadota</taxon>
        <taxon>Gammaproteobacteria</taxon>
        <taxon>Salinisphaerales</taxon>
        <taxon>Salinisphaeraceae</taxon>
        <taxon>Salinisphaera</taxon>
    </lineage>
</organism>
<dbReference type="EMBL" id="APNK01000012">
    <property type="protein sequence ID" value="KEZ77481.1"/>
    <property type="molecule type" value="Genomic_DNA"/>
</dbReference>
<dbReference type="GO" id="GO:0012505">
    <property type="term" value="C:endomembrane system"/>
    <property type="evidence" value="ECO:0007669"/>
    <property type="project" value="TreeGrafter"/>
</dbReference>
<dbReference type="STRING" id="1304275.C41B8_09781"/>
<dbReference type="AlphaFoldDB" id="A0A084IL97"/>
<comment type="similarity">
    <text evidence="1">Belongs to the strictosidine synthase family.</text>
</comment>
<evidence type="ECO:0000256" key="3">
    <source>
        <dbReference type="ARBA" id="ARBA00023180"/>
    </source>
</evidence>
<dbReference type="SUPFAM" id="SSF63829">
    <property type="entry name" value="Calcium-dependent phosphotriesterase"/>
    <property type="match status" value="2"/>
</dbReference>
<evidence type="ECO:0000259" key="5">
    <source>
        <dbReference type="Pfam" id="PF03088"/>
    </source>
</evidence>
<dbReference type="eggNOG" id="COG3386">
    <property type="taxonomic scope" value="Bacteria"/>
</dbReference>
<keyword evidence="7" id="KW-1185">Reference proteome</keyword>
<evidence type="ECO:0000313" key="7">
    <source>
        <dbReference type="Proteomes" id="UP000028302"/>
    </source>
</evidence>
<proteinExistence type="inferred from homology"/>
<reference evidence="6 7" key="1">
    <citation type="submission" date="2013-03" db="EMBL/GenBank/DDBJ databases">
        <title>Salinisphaera hydrothermalis C41B8 Genome Sequencing.</title>
        <authorList>
            <person name="Li C."/>
            <person name="Lai Q."/>
            <person name="Shao Z."/>
        </authorList>
    </citation>
    <scope>NUCLEOTIDE SEQUENCE [LARGE SCALE GENOMIC DNA]</scope>
    <source>
        <strain evidence="6 7">C41B8</strain>
    </source>
</reference>
<dbReference type="Proteomes" id="UP000028302">
    <property type="component" value="Unassembled WGS sequence"/>
</dbReference>
<sequence>MILVAGFVAYATLWPSRFDPVAWQAPPVHALDSDTRPMSALTRLGIGAGTGPETVAIGPEGRLYAGYADGTIRRFDADKATGRSDGQVFATTNGRPLGLAFGPPLPRAKQHQRPDGTSRADRTVADADNAASGDASPGSQRATLYVADADQGLLAINRKGQITELTSSANGRPFGFTDDVTVAKDGRVYFTDASSRWPHTAYRTAILEHHGDGRLLRYDPKTGRTDVLLDGLQFANGVALGPDDAYVLVTETGAYRVTRYWLTGPHAGAHDVFIDDLPGFPDGIDADTAHRGFWIALFAPRNTVLDFAAPYPWLREVIHRLPSWLKPAPAHVGHIVHVANNGHVISQRIDDRNNAYAPITSVTPAGQWLYLGSLETDAIGRVPAQP</sequence>
<comment type="caution">
    <text evidence="6">The sequence shown here is derived from an EMBL/GenBank/DDBJ whole genome shotgun (WGS) entry which is preliminary data.</text>
</comment>
<dbReference type="PANTHER" id="PTHR10426">
    <property type="entry name" value="STRICTOSIDINE SYNTHASE-RELATED"/>
    <property type="match status" value="1"/>
</dbReference>
<name>A0A084IL97_SALHC</name>
<keyword evidence="3" id="KW-0325">Glycoprotein</keyword>
<evidence type="ECO:0000256" key="2">
    <source>
        <dbReference type="ARBA" id="ARBA00022553"/>
    </source>
</evidence>
<dbReference type="InterPro" id="IPR011042">
    <property type="entry name" value="6-blade_b-propeller_TolB-like"/>
</dbReference>
<feature type="region of interest" description="Disordered" evidence="4">
    <location>
        <begin position="99"/>
        <end position="121"/>
    </location>
</feature>
<dbReference type="Gene3D" id="2.120.10.30">
    <property type="entry name" value="TolB, C-terminal domain"/>
    <property type="match status" value="1"/>
</dbReference>
<dbReference type="Pfam" id="PF20067">
    <property type="entry name" value="SSL_N"/>
    <property type="match status" value="1"/>
</dbReference>
<feature type="compositionally biased region" description="Basic and acidic residues" evidence="4">
    <location>
        <begin position="112"/>
        <end position="121"/>
    </location>
</feature>
<dbReference type="PANTHER" id="PTHR10426:SF88">
    <property type="entry name" value="ADIPOCYTE PLASMA MEMBRANE-ASSOCIATED PROTEIN HEMOMUCIN-RELATED"/>
    <property type="match status" value="1"/>
</dbReference>